<dbReference type="EMBL" id="JBBNAE010000002">
    <property type="protein sequence ID" value="KAK9145539.1"/>
    <property type="molecule type" value="Genomic_DNA"/>
</dbReference>
<dbReference type="AlphaFoldDB" id="A0AAP0PK30"/>
<evidence type="ECO:0000313" key="2">
    <source>
        <dbReference type="Proteomes" id="UP001417504"/>
    </source>
</evidence>
<name>A0AAP0PK30_9MAGN</name>
<dbReference type="Proteomes" id="UP001417504">
    <property type="component" value="Unassembled WGS sequence"/>
</dbReference>
<gene>
    <name evidence="1" type="ORF">Sjap_005442</name>
</gene>
<sequence length="54" mass="6179">MCADCFFHGYLVDEQHSLNFFYTYISHCRAQKATTSATWLSISLLGQWIASLVC</sequence>
<keyword evidence="2" id="KW-1185">Reference proteome</keyword>
<proteinExistence type="predicted"/>
<evidence type="ECO:0000313" key="1">
    <source>
        <dbReference type="EMBL" id="KAK9145539.1"/>
    </source>
</evidence>
<reference evidence="1 2" key="1">
    <citation type="submission" date="2024-01" db="EMBL/GenBank/DDBJ databases">
        <title>Genome assemblies of Stephania.</title>
        <authorList>
            <person name="Yang L."/>
        </authorList>
    </citation>
    <scope>NUCLEOTIDE SEQUENCE [LARGE SCALE GENOMIC DNA]</scope>
    <source>
        <strain evidence="1">QJT</strain>
        <tissue evidence="1">Leaf</tissue>
    </source>
</reference>
<comment type="caution">
    <text evidence="1">The sequence shown here is derived from an EMBL/GenBank/DDBJ whole genome shotgun (WGS) entry which is preliminary data.</text>
</comment>
<organism evidence="1 2">
    <name type="scientific">Stephania japonica</name>
    <dbReference type="NCBI Taxonomy" id="461633"/>
    <lineage>
        <taxon>Eukaryota</taxon>
        <taxon>Viridiplantae</taxon>
        <taxon>Streptophyta</taxon>
        <taxon>Embryophyta</taxon>
        <taxon>Tracheophyta</taxon>
        <taxon>Spermatophyta</taxon>
        <taxon>Magnoliopsida</taxon>
        <taxon>Ranunculales</taxon>
        <taxon>Menispermaceae</taxon>
        <taxon>Menispermoideae</taxon>
        <taxon>Cissampelideae</taxon>
        <taxon>Stephania</taxon>
    </lineage>
</organism>
<protein>
    <submittedName>
        <fullName evidence="1">Uncharacterized protein</fullName>
    </submittedName>
</protein>
<accession>A0AAP0PK30</accession>